<dbReference type="GO" id="GO:0003725">
    <property type="term" value="F:double-stranded RNA binding"/>
    <property type="evidence" value="ECO:0007669"/>
    <property type="project" value="InterPro"/>
</dbReference>
<comment type="catalytic activity">
    <reaction evidence="8 9">
        <text>L-threonine + hydrogencarbonate + ATP = L-threonylcarbamoyladenylate + diphosphate + H2O</text>
        <dbReference type="Rhea" id="RHEA:36407"/>
        <dbReference type="ChEBI" id="CHEBI:15377"/>
        <dbReference type="ChEBI" id="CHEBI:17544"/>
        <dbReference type="ChEBI" id="CHEBI:30616"/>
        <dbReference type="ChEBI" id="CHEBI:33019"/>
        <dbReference type="ChEBI" id="CHEBI:57926"/>
        <dbReference type="ChEBI" id="CHEBI:73682"/>
        <dbReference type="EC" id="2.7.7.87"/>
    </reaction>
</comment>
<dbReference type="Gene3D" id="3.90.870.10">
    <property type="entry name" value="DHBP synthase"/>
    <property type="match status" value="1"/>
</dbReference>
<dbReference type="GO" id="GO:0005524">
    <property type="term" value="F:ATP binding"/>
    <property type="evidence" value="ECO:0007669"/>
    <property type="project" value="UniProtKB-UniRule"/>
</dbReference>
<evidence type="ECO:0000313" key="12">
    <source>
        <dbReference type="Proteomes" id="UP000060787"/>
    </source>
</evidence>
<dbReference type="PATRIC" id="fig|84531.7.peg.4010"/>
<gene>
    <name evidence="9" type="primary">tsaC</name>
    <name evidence="11" type="ORF">LA76x_0355</name>
</gene>
<dbReference type="eggNOG" id="COG0009">
    <property type="taxonomic scope" value="Bacteria"/>
</dbReference>
<feature type="domain" description="YrdC-like" evidence="10">
    <location>
        <begin position="5"/>
        <end position="188"/>
    </location>
</feature>
<keyword evidence="4 9" id="KW-0819">tRNA processing</keyword>
<dbReference type="Proteomes" id="UP000060787">
    <property type="component" value="Chromosome"/>
</dbReference>
<keyword evidence="12" id="KW-1185">Reference proteome</keyword>
<dbReference type="EMBL" id="CP011129">
    <property type="protein sequence ID" value="ALN78517.1"/>
    <property type="molecule type" value="Genomic_DNA"/>
</dbReference>
<keyword evidence="5 9" id="KW-0548">Nucleotidyltransferase</keyword>
<evidence type="ECO:0000256" key="6">
    <source>
        <dbReference type="ARBA" id="ARBA00022741"/>
    </source>
</evidence>
<dbReference type="GO" id="GO:0061710">
    <property type="term" value="F:L-threonylcarbamoyladenylate synthase"/>
    <property type="evidence" value="ECO:0007669"/>
    <property type="project" value="UniProtKB-EC"/>
</dbReference>
<evidence type="ECO:0000256" key="5">
    <source>
        <dbReference type="ARBA" id="ARBA00022695"/>
    </source>
</evidence>
<dbReference type="GO" id="GO:0000049">
    <property type="term" value="F:tRNA binding"/>
    <property type="evidence" value="ECO:0007669"/>
    <property type="project" value="TreeGrafter"/>
</dbReference>
<evidence type="ECO:0000256" key="3">
    <source>
        <dbReference type="ARBA" id="ARBA00022679"/>
    </source>
</evidence>
<dbReference type="PANTHER" id="PTHR17490">
    <property type="entry name" value="SUA5"/>
    <property type="match status" value="1"/>
</dbReference>
<name>A0A0S2F4N1_LYSAN</name>
<keyword evidence="7 9" id="KW-0067">ATP-binding</keyword>
<dbReference type="SUPFAM" id="SSF55821">
    <property type="entry name" value="YrdC/RibB"/>
    <property type="match status" value="1"/>
</dbReference>
<dbReference type="GO" id="GO:0006450">
    <property type="term" value="P:regulation of translational fidelity"/>
    <property type="evidence" value="ECO:0007669"/>
    <property type="project" value="TreeGrafter"/>
</dbReference>
<dbReference type="PROSITE" id="PS51163">
    <property type="entry name" value="YRDC"/>
    <property type="match status" value="1"/>
</dbReference>
<dbReference type="OrthoDB" id="9814580at2"/>
<evidence type="ECO:0000256" key="7">
    <source>
        <dbReference type="ARBA" id="ARBA00022840"/>
    </source>
</evidence>
<evidence type="ECO:0000256" key="2">
    <source>
        <dbReference type="ARBA" id="ARBA00022490"/>
    </source>
</evidence>
<keyword evidence="2 9" id="KW-0963">Cytoplasm</keyword>
<accession>A0A0S2F4N1</accession>
<comment type="subcellular location">
    <subcellularLocation>
        <location evidence="1 9">Cytoplasm</location>
    </subcellularLocation>
</comment>
<evidence type="ECO:0000256" key="4">
    <source>
        <dbReference type="ARBA" id="ARBA00022694"/>
    </source>
</evidence>
<dbReference type="FunFam" id="3.90.870.10:FF:000004">
    <property type="entry name" value="Threonylcarbamoyl-AMP synthase"/>
    <property type="match status" value="1"/>
</dbReference>
<dbReference type="STRING" id="84531.LA76x_0355"/>
<dbReference type="AlphaFoldDB" id="A0A0S2F4N1"/>
<dbReference type="GO" id="GO:0002949">
    <property type="term" value="P:tRNA threonylcarbamoyladenosine modification"/>
    <property type="evidence" value="ECO:0007669"/>
    <property type="project" value="UniProtKB-UniRule"/>
</dbReference>
<dbReference type="Pfam" id="PF01300">
    <property type="entry name" value="Sua5_yciO_yrdC"/>
    <property type="match status" value="1"/>
</dbReference>
<evidence type="ECO:0000256" key="9">
    <source>
        <dbReference type="HAMAP-Rule" id="MF_01852"/>
    </source>
</evidence>
<sequence>MPAPALSIADAAAALARGGVVVYPTEAVWGLGCDPRDEAAVHRLLTIKRRPVDKGVILIAASIAQLDAWVDWQALPAPRREAVLASWPGPHTWAVPATAALPSWISGAHRSVAVRVTAHPQARALCEAFGHALISTSANLAGLPPAFRRGELDPALLALSDGVCEGETGGLAAPTAIRVALSGEVVRG</sequence>
<comment type="similarity">
    <text evidence="9">Belongs to the SUA5 family. TsaC subfamily.</text>
</comment>
<dbReference type="EC" id="2.7.7.87" evidence="9"/>
<dbReference type="RefSeq" id="WP_057916309.1">
    <property type="nucleotide sequence ID" value="NZ_CP011129.1"/>
</dbReference>
<dbReference type="KEGG" id="laq:GLA29479_4098"/>
<dbReference type="InterPro" id="IPR050156">
    <property type="entry name" value="TC-AMP_synthase_SUA5"/>
</dbReference>
<keyword evidence="6 9" id="KW-0547">Nucleotide-binding</keyword>
<organism evidence="11 12">
    <name type="scientific">Lysobacter antibioticus</name>
    <dbReference type="NCBI Taxonomy" id="84531"/>
    <lineage>
        <taxon>Bacteria</taxon>
        <taxon>Pseudomonadati</taxon>
        <taxon>Pseudomonadota</taxon>
        <taxon>Gammaproteobacteria</taxon>
        <taxon>Lysobacterales</taxon>
        <taxon>Lysobacteraceae</taxon>
        <taxon>Lysobacter</taxon>
    </lineage>
</organism>
<comment type="function">
    <text evidence="9">Required for the formation of a threonylcarbamoyl group on adenosine at position 37 (t(6)A37) in tRNAs that read codons beginning with adenine. Catalyzes the conversion of L-threonine, HCO(3)(-)/CO(2) and ATP to give threonylcarbamoyl-AMP (TC-AMP) as the acyladenylate intermediate, with the release of diphosphate.</text>
</comment>
<protein>
    <recommendedName>
        <fullName evidence="9">Threonylcarbamoyl-AMP synthase</fullName>
        <shortName evidence="9">TC-AMP synthase</shortName>
        <ecNumber evidence="9">2.7.7.87</ecNumber>
    </recommendedName>
    <alternativeName>
        <fullName evidence="9">L-threonylcarbamoyladenylate synthase</fullName>
    </alternativeName>
    <alternativeName>
        <fullName evidence="9">t(6)A37 threonylcarbamoyladenosine biosynthesis protein TsaC</fullName>
    </alternativeName>
    <alternativeName>
        <fullName evidence="9">tRNA threonylcarbamoyladenosine biosynthesis protein TsaC</fullName>
    </alternativeName>
</protein>
<proteinExistence type="inferred from homology"/>
<dbReference type="KEGG" id="lab:LA76x_0355"/>
<evidence type="ECO:0000313" key="11">
    <source>
        <dbReference type="EMBL" id="ALN78517.1"/>
    </source>
</evidence>
<dbReference type="InterPro" id="IPR017945">
    <property type="entry name" value="DHBP_synth_RibB-like_a/b_dom"/>
</dbReference>
<evidence type="ECO:0000256" key="1">
    <source>
        <dbReference type="ARBA" id="ARBA00004496"/>
    </source>
</evidence>
<keyword evidence="3 9" id="KW-0808">Transferase</keyword>
<dbReference type="GO" id="GO:0005737">
    <property type="term" value="C:cytoplasm"/>
    <property type="evidence" value="ECO:0007669"/>
    <property type="project" value="UniProtKB-SubCell"/>
</dbReference>
<dbReference type="PANTHER" id="PTHR17490:SF18">
    <property type="entry name" value="THREONYLCARBAMOYL-AMP SYNTHASE"/>
    <property type="match status" value="1"/>
</dbReference>
<dbReference type="InterPro" id="IPR023535">
    <property type="entry name" value="TC-AMP_synthase"/>
</dbReference>
<evidence type="ECO:0000256" key="8">
    <source>
        <dbReference type="ARBA" id="ARBA00048366"/>
    </source>
</evidence>
<evidence type="ECO:0000259" key="10">
    <source>
        <dbReference type="PROSITE" id="PS51163"/>
    </source>
</evidence>
<reference evidence="11 12" key="1">
    <citation type="journal article" date="2015" name="BMC Genomics">
        <title>Comparative genomics and metabolic profiling of the genus Lysobacter.</title>
        <authorList>
            <person name="de Bruijn I."/>
            <person name="Cheng X."/>
            <person name="de Jager V."/>
            <person name="Exposito R.G."/>
            <person name="Watrous J."/>
            <person name="Patel N."/>
            <person name="Postma J."/>
            <person name="Dorrestein P.C."/>
            <person name="Kobayashi D."/>
            <person name="Raaijmakers J.M."/>
        </authorList>
    </citation>
    <scope>NUCLEOTIDE SEQUENCE [LARGE SCALE GENOMIC DNA]</scope>
    <source>
        <strain evidence="11 12">76</strain>
    </source>
</reference>
<dbReference type="InterPro" id="IPR006070">
    <property type="entry name" value="Sua5-like_dom"/>
</dbReference>
<dbReference type="HAMAP" id="MF_01852">
    <property type="entry name" value="TsaC"/>
    <property type="match status" value="1"/>
</dbReference>